<feature type="coiled-coil region" evidence="1">
    <location>
        <begin position="66"/>
        <end position="100"/>
    </location>
</feature>
<sequence>MSEANEETSFSPDKFLEEMLDRPELDMHNEREIKIQENLIYMLLEQPEYYSNKHMALLKDYYDMLLKNRERTIDELNAKRVETKRRLDDLMEEFTDMQLNL</sequence>
<keyword evidence="1" id="KW-0175">Coiled coil</keyword>
<evidence type="ECO:0000313" key="3">
    <source>
        <dbReference type="Proteomes" id="UP000494163"/>
    </source>
</evidence>
<dbReference type="AlphaFoldDB" id="A0A0M4ELM0"/>
<proteinExistence type="predicted"/>
<keyword evidence="3" id="KW-1185">Reference proteome</keyword>
<name>A0A0M4ELM0_DROBS</name>
<dbReference type="EMBL" id="CP012528">
    <property type="protein sequence ID" value="ALC48396.1"/>
    <property type="molecule type" value="Genomic_DNA"/>
</dbReference>
<evidence type="ECO:0000256" key="1">
    <source>
        <dbReference type="SAM" id="Coils"/>
    </source>
</evidence>
<gene>
    <name evidence="2" type="ORF">Dbus_chrXg252</name>
</gene>
<evidence type="ECO:0000313" key="2">
    <source>
        <dbReference type="EMBL" id="ALC48396.1"/>
    </source>
</evidence>
<reference evidence="2 3" key="1">
    <citation type="submission" date="2015-08" db="EMBL/GenBank/DDBJ databases">
        <title>Ancestral chromatin configuration constrains chromatin evolution on differentiating sex chromosomes in Drosophila.</title>
        <authorList>
            <person name="Zhou Q."/>
            <person name="Bachtrog D."/>
        </authorList>
    </citation>
    <scope>NUCLEOTIDE SEQUENCE [LARGE SCALE GENOMIC DNA]</scope>
    <source>
        <tissue evidence="2">Whole larvae</tissue>
    </source>
</reference>
<organism evidence="2 3">
    <name type="scientific">Drosophila busckii</name>
    <name type="common">Fruit fly</name>
    <dbReference type="NCBI Taxonomy" id="30019"/>
    <lineage>
        <taxon>Eukaryota</taxon>
        <taxon>Metazoa</taxon>
        <taxon>Ecdysozoa</taxon>
        <taxon>Arthropoda</taxon>
        <taxon>Hexapoda</taxon>
        <taxon>Insecta</taxon>
        <taxon>Pterygota</taxon>
        <taxon>Neoptera</taxon>
        <taxon>Endopterygota</taxon>
        <taxon>Diptera</taxon>
        <taxon>Brachycera</taxon>
        <taxon>Muscomorpha</taxon>
        <taxon>Ephydroidea</taxon>
        <taxon>Drosophilidae</taxon>
        <taxon>Drosophila</taxon>
    </lineage>
</organism>
<dbReference type="Proteomes" id="UP000494163">
    <property type="component" value="Chromosome X"/>
</dbReference>
<protein>
    <submittedName>
        <fullName evidence="2">Maker273</fullName>
    </submittedName>
</protein>
<accession>A0A0M4ELM0</accession>